<feature type="non-terminal residue" evidence="1">
    <location>
        <position position="1"/>
    </location>
</feature>
<comment type="caution">
    <text evidence="1">The sequence shown here is derived from an EMBL/GenBank/DDBJ whole genome shotgun (WGS) entry which is preliminary data.</text>
</comment>
<sequence length="80" mass="8844">LTPMLEKANEELVAAGIEAKVGTMLGDAGYYNEDAILQTDPQGPELLITTIKNRKQRQAMKEAMCPRGRIPNNATVKERM</sequence>
<reference evidence="1" key="1">
    <citation type="journal article" date="2014" name="Front. Microbiol.">
        <title>High frequency of phylogenetically diverse reductive dehalogenase-homologous genes in deep subseafloor sedimentary metagenomes.</title>
        <authorList>
            <person name="Kawai M."/>
            <person name="Futagami T."/>
            <person name="Toyoda A."/>
            <person name="Takaki Y."/>
            <person name="Nishi S."/>
            <person name="Hori S."/>
            <person name="Arai W."/>
            <person name="Tsubouchi T."/>
            <person name="Morono Y."/>
            <person name="Uchiyama I."/>
            <person name="Ito T."/>
            <person name="Fujiyama A."/>
            <person name="Inagaki F."/>
            <person name="Takami H."/>
        </authorList>
    </citation>
    <scope>NUCLEOTIDE SEQUENCE</scope>
    <source>
        <strain evidence="1">Expedition CK06-06</strain>
    </source>
</reference>
<proteinExistence type="predicted"/>
<dbReference type="AlphaFoldDB" id="X0V9Q8"/>
<name>X0V9Q8_9ZZZZ</name>
<organism evidence="1">
    <name type="scientific">marine sediment metagenome</name>
    <dbReference type="NCBI Taxonomy" id="412755"/>
    <lineage>
        <taxon>unclassified sequences</taxon>
        <taxon>metagenomes</taxon>
        <taxon>ecological metagenomes</taxon>
    </lineage>
</organism>
<dbReference type="EMBL" id="BARS01037698">
    <property type="protein sequence ID" value="GAG14930.1"/>
    <property type="molecule type" value="Genomic_DNA"/>
</dbReference>
<protein>
    <submittedName>
        <fullName evidence="1">Uncharacterized protein</fullName>
    </submittedName>
</protein>
<gene>
    <name evidence="1" type="ORF">S01H1_57770</name>
</gene>
<evidence type="ECO:0000313" key="1">
    <source>
        <dbReference type="EMBL" id="GAG14930.1"/>
    </source>
</evidence>
<accession>X0V9Q8</accession>